<protein>
    <submittedName>
        <fullName evidence="4">PAS domain-containing protein</fullName>
    </submittedName>
</protein>
<gene>
    <name evidence="4" type="ORF">SAMN04488238_10869</name>
</gene>
<dbReference type="Proteomes" id="UP000198539">
    <property type="component" value="Unassembled WGS sequence"/>
</dbReference>
<evidence type="ECO:0000256" key="1">
    <source>
        <dbReference type="SAM" id="MobiDB-lite"/>
    </source>
</evidence>
<dbReference type="RefSeq" id="WP_092890825.1">
    <property type="nucleotide sequence ID" value="NZ_CP061498.1"/>
</dbReference>
<dbReference type="Pfam" id="PF12860">
    <property type="entry name" value="PAS_7"/>
    <property type="match status" value="1"/>
</dbReference>
<dbReference type="Pfam" id="PF13188">
    <property type="entry name" value="PAS_8"/>
    <property type="match status" value="1"/>
</dbReference>
<feature type="region of interest" description="Disordered" evidence="1">
    <location>
        <begin position="572"/>
        <end position="595"/>
    </location>
</feature>
<organism evidence="4 5">
    <name type="scientific">Roseicitreum antarcticum</name>
    <dbReference type="NCBI Taxonomy" id="564137"/>
    <lineage>
        <taxon>Bacteria</taxon>
        <taxon>Pseudomonadati</taxon>
        <taxon>Pseudomonadota</taxon>
        <taxon>Alphaproteobacteria</taxon>
        <taxon>Rhodobacterales</taxon>
        <taxon>Paracoccaceae</taxon>
        <taxon>Roseicitreum</taxon>
    </lineage>
</organism>
<evidence type="ECO:0000313" key="4">
    <source>
        <dbReference type="EMBL" id="SDX41822.1"/>
    </source>
</evidence>
<dbReference type="AlphaFoldDB" id="A0A1H3BIP7"/>
<evidence type="ECO:0000313" key="5">
    <source>
        <dbReference type="Proteomes" id="UP000198539"/>
    </source>
</evidence>
<dbReference type="Gene3D" id="3.30.450.20">
    <property type="entry name" value="PAS domain"/>
    <property type="match status" value="1"/>
</dbReference>
<evidence type="ECO:0000259" key="3">
    <source>
        <dbReference type="Pfam" id="PF13188"/>
    </source>
</evidence>
<dbReference type="InterPro" id="IPR035965">
    <property type="entry name" value="PAS-like_dom_sf"/>
</dbReference>
<dbReference type="InterPro" id="IPR000014">
    <property type="entry name" value="PAS"/>
</dbReference>
<evidence type="ECO:0000256" key="2">
    <source>
        <dbReference type="SAM" id="Phobius"/>
    </source>
</evidence>
<keyword evidence="2" id="KW-0472">Membrane</keyword>
<proteinExistence type="predicted"/>
<keyword evidence="2" id="KW-1133">Transmembrane helix</keyword>
<keyword evidence="5" id="KW-1185">Reference proteome</keyword>
<dbReference type="STRING" id="564137.SAMN04488238_10869"/>
<feature type="transmembrane region" description="Helical" evidence="2">
    <location>
        <begin position="6"/>
        <end position="30"/>
    </location>
</feature>
<dbReference type="EMBL" id="FNOM01000008">
    <property type="protein sequence ID" value="SDX41822.1"/>
    <property type="molecule type" value="Genomic_DNA"/>
</dbReference>
<feature type="domain" description="PAS" evidence="3">
    <location>
        <begin position="47"/>
        <end position="75"/>
    </location>
</feature>
<name>A0A1H3BIP7_9RHOB</name>
<sequence length="595" mass="63814">MESPLALAGLLVGTSALTSFGVLCLMAIWLKPKVAPGIAPGQYNGNQAVFVFDDTRLVDCNDTAAEILRDVRHLGVLVAPVHEDGRAPSPDQTEYAKLLRKISAYFPDFEQQASTLAQTGEISLTATGDIGMSLRAVWRRGLAHIILEDTRAEGGKATLDRLTYQAMEDELAALRALTDDAPVPMWREDPTGAIVWGNLGYLDLAQRLDGRGDNALIWPLPRVFPQPPMTLDGVPEGTFRAEVALRDTPEDAEQTLAFDITTPAQGAARVGYALPVLGDAPTDLTRRDLVQTLARAFTTLPVGLAVFDEKRRLQVFNPALTDLTGLPTEFLLSQPGFDRFLHQMREKRMLPEAADFTTWRAQLLAVERAADSGQYEENWTLADGRTFHVTGHPQPGGAIALFIDDISTDVALARTLRAAVDTGQAVLDALGDAVVVFSAKGSVVIDNAAYRALSPADTASGLHACSITQALGLWRAAFGAQTALDRVEAALRARIEIPQQHILDTPGGQSVAVSTTGLGNGQILVRFHAPQIVREAGPFAHATRDGNSDAPSRTALRNGPLIPAAVAAAARAPVTPPPHRHIKVRHSSNRADTNA</sequence>
<keyword evidence="2" id="KW-0812">Transmembrane</keyword>
<reference evidence="4 5" key="1">
    <citation type="submission" date="2016-10" db="EMBL/GenBank/DDBJ databases">
        <authorList>
            <person name="de Groot N.N."/>
        </authorList>
    </citation>
    <scope>NUCLEOTIDE SEQUENCE [LARGE SCALE GENOMIC DNA]</scope>
    <source>
        <strain evidence="4 5">CGMCC 1.8894</strain>
    </source>
</reference>
<accession>A0A1H3BIP7</accession>
<dbReference type="SUPFAM" id="SSF55785">
    <property type="entry name" value="PYP-like sensor domain (PAS domain)"/>
    <property type="match status" value="1"/>
</dbReference>
<dbReference type="OrthoDB" id="9797304at2"/>
<feature type="compositionally biased region" description="Basic residues" evidence="1">
    <location>
        <begin position="578"/>
        <end position="588"/>
    </location>
</feature>